<dbReference type="Proteomes" id="UP000193834">
    <property type="component" value="Unassembled WGS sequence"/>
</dbReference>
<reference evidence="2 3" key="1">
    <citation type="submission" date="2017-04" db="EMBL/GenBank/DDBJ databases">
        <authorList>
            <person name="Afonso C.L."/>
            <person name="Miller P.J."/>
            <person name="Scott M.A."/>
            <person name="Spackman E."/>
            <person name="Goraichik I."/>
            <person name="Dimitrov K.M."/>
            <person name="Suarez D.L."/>
            <person name="Swayne D.E."/>
        </authorList>
    </citation>
    <scope>NUCLEOTIDE SEQUENCE [LARGE SCALE GENOMIC DNA]</scope>
    <source>
        <strain evidence="2 3">11</strain>
    </source>
</reference>
<name>A0A1X7LEU6_9BACL</name>
<dbReference type="SUPFAM" id="SSF54001">
    <property type="entry name" value="Cysteine proteinases"/>
    <property type="match status" value="1"/>
</dbReference>
<dbReference type="Pfam" id="PF01841">
    <property type="entry name" value="Transglut_core"/>
    <property type="match status" value="1"/>
</dbReference>
<organism evidence="2 3">
    <name type="scientific">Paenibacillus aquistagni</name>
    <dbReference type="NCBI Taxonomy" id="1852522"/>
    <lineage>
        <taxon>Bacteria</taxon>
        <taxon>Bacillati</taxon>
        <taxon>Bacillota</taxon>
        <taxon>Bacilli</taxon>
        <taxon>Bacillales</taxon>
        <taxon>Paenibacillaceae</taxon>
        <taxon>Paenibacillus</taxon>
    </lineage>
</organism>
<feature type="domain" description="Transglutaminase-like" evidence="1">
    <location>
        <begin position="162"/>
        <end position="221"/>
    </location>
</feature>
<dbReference type="InterPro" id="IPR002931">
    <property type="entry name" value="Transglutaminase-like"/>
</dbReference>
<dbReference type="InterPro" id="IPR038765">
    <property type="entry name" value="Papain-like_cys_pep_sf"/>
</dbReference>
<evidence type="ECO:0000313" key="3">
    <source>
        <dbReference type="Proteomes" id="UP000193834"/>
    </source>
</evidence>
<sequence>MIMNATIQEGINMDVLEQKWQQKRKWGEKREAQLFAALQTANPPLNEEEERLLKHLFAYMPIHDLANCDGEFFVKHVRDSLKVREAAPWGSKIPDYIFVNFVLPYRVNNENVDNSREVIREELMDRVKHLSMKEAILEANYWCHEKATYIGTDMRTVSPLTIMRTALGRCGEQSTLAVAALRSVGIPARQCYTPRWAHSDSNHAWVEAWADGEWYFFGACEPEPVLNEGWFRAPSTRAMLVNTRVGADYTGPEEVCSDHPWWAEINLLDNYANTKKITVKVVDEAGKPVANAIVGFQVYNYAEFYPIVEKKTEANGEVSLTTGLGDILLHVRNEQGWGFSKVSVADADTFELVLYRNPELPSEVDWDMAAPAGHNSDSEVQVSDEAREKHEARVKEGVQIRTGFEAAFWNEEKSAELAKELQLPTDRVAKVLITAKGNGDEIAQFLKENKAHGEWPLRLLEAIREKDLHDTFRDSLNDHLAGALKHTQYQDNKELFDAYILNPRVYFEMIAPYRSFFQETVAAADQAKYQDNPAALVAMLQKEIEIVEKVDRYAGMGMPAGTYQLRITDKLSRDICFVAMARSFGIPARLEPFNLNAQYWHEGQWHDAAFEQAAQKHEEVFAKGTLFFDKVEQDSDQVAAYNQNFSVARLEAGQFRTLTIPFGEKDVYDRPFEVLTGQYRLTTGTRLSSGDVLVRCSFFTVEAGQEAHAPLVFRAEQIEVPVLGELAQADLSVFPGADKAITIPASGAVFAWLDPEREPTKHLLRELRELKIELDSWGGDIHLLVGDDKIMGELDTKGLPSGAHYTMDIGNAFSKQIQSTLTDIRGIELPLVVVADQAGQVRYIYEGYKLGIGADILKTVMNMK</sequence>
<dbReference type="PANTHER" id="PTHR35532">
    <property type="entry name" value="SIMILAR TO POLYHYDROXYALKANOATE DEPOLYMERASE"/>
    <property type="match status" value="1"/>
</dbReference>
<gene>
    <name evidence="2" type="ORF">SAMN06295960_3302</name>
</gene>
<keyword evidence="3" id="KW-1185">Reference proteome</keyword>
<accession>A0A1X7LEU6</accession>
<evidence type="ECO:0000313" key="2">
    <source>
        <dbReference type="EMBL" id="SMG51782.1"/>
    </source>
</evidence>
<dbReference type="PANTHER" id="PTHR35532:SF5">
    <property type="entry name" value="CARBOHYDRATE-BINDING DOMAIN-CONTAINING PROTEIN"/>
    <property type="match status" value="1"/>
</dbReference>
<dbReference type="Gene3D" id="2.60.40.1120">
    <property type="entry name" value="Carboxypeptidase-like, regulatory domain"/>
    <property type="match status" value="1"/>
</dbReference>
<evidence type="ECO:0000259" key="1">
    <source>
        <dbReference type="SMART" id="SM00460"/>
    </source>
</evidence>
<dbReference type="Gene3D" id="3.10.620.30">
    <property type="match status" value="1"/>
</dbReference>
<dbReference type="SMART" id="SM00460">
    <property type="entry name" value="TGc"/>
    <property type="match status" value="1"/>
</dbReference>
<protein>
    <submittedName>
        <fullName evidence="2">Transglutaminase-like superfamily protein</fullName>
    </submittedName>
</protein>
<dbReference type="EMBL" id="FXAZ01000004">
    <property type="protein sequence ID" value="SMG51782.1"/>
    <property type="molecule type" value="Genomic_DNA"/>
</dbReference>
<dbReference type="STRING" id="1852522.SAMN06295960_3302"/>
<proteinExistence type="predicted"/>
<dbReference type="AlphaFoldDB" id="A0A1X7LEU6"/>